<evidence type="ECO:0000256" key="10">
    <source>
        <dbReference type="ARBA" id="ARBA00023136"/>
    </source>
</evidence>
<feature type="transmembrane region" description="Helical" evidence="14">
    <location>
        <begin position="1677"/>
        <end position="1697"/>
    </location>
</feature>
<dbReference type="SMART" id="SM01205">
    <property type="entry name" value="FKS1_dom1"/>
    <property type="match status" value="1"/>
</dbReference>
<feature type="transmembrane region" description="Helical" evidence="14">
    <location>
        <begin position="571"/>
        <end position="589"/>
    </location>
</feature>
<dbReference type="Pfam" id="PF25968">
    <property type="entry name" value="CALS1"/>
    <property type="match status" value="1"/>
</dbReference>
<evidence type="ECO:0000313" key="18">
    <source>
        <dbReference type="Proteomes" id="UP001428341"/>
    </source>
</evidence>
<dbReference type="EMBL" id="JBCGBO010000007">
    <property type="protein sequence ID" value="KAK9188034.1"/>
    <property type="molecule type" value="Genomic_DNA"/>
</dbReference>
<feature type="transmembrane region" description="Helical" evidence="14">
    <location>
        <begin position="1636"/>
        <end position="1656"/>
    </location>
</feature>
<evidence type="ECO:0000256" key="1">
    <source>
        <dbReference type="ARBA" id="ARBA00004651"/>
    </source>
</evidence>
<feature type="domain" description="1,3-beta-glucan synthase component FKS1-like" evidence="16">
    <location>
        <begin position="284"/>
        <end position="384"/>
    </location>
</feature>
<evidence type="ECO:0000259" key="16">
    <source>
        <dbReference type="SMART" id="SM01205"/>
    </source>
</evidence>
<protein>
    <recommendedName>
        <fullName evidence="12">1,3-beta-glucan synthase</fullName>
        <ecNumber evidence="3">2.4.1.34</ecNumber>
    </recommendedName>
    <alternativeName>
        <fullName evidence="12">1,3-beta-glucan synthase</fullName>
    </alternativeName>
</protein>
<dbReference type="GO" id="GO:0006075">
    <property type="term" value="P:(1-&gt;3)-beta-D-glucan biosynthetic process"/>
    <property type="evidence" value="ECO:0007669"/>
    <property type="project" value="InterPro"/>
</dbReference>
<keyword evidence="9 14" id="KW-1133">Transmembrane helix</keyword>
<keyword evidence="10 14" id="KW-0472">Membrane</keyword>
<sequence>MLLWLKFTLIVTSVYFFQPGRFHAFEKAHWMDPPSSGRGVRQFKTYLLHKLEKEEEETKPQLARNDPKEIMAYYQNFYNEKIKEGQYAKKPEEMAKVLQIASVLYDVLKMVVPPEKVDDQTHRYAEDVQRKREQYEHYNILPLNAVGAKAAIMELPEIKAALHALQNVQNLPKPSVHSTNAPHDFPEERSKSIFDILNWLSSVFGFQKGNVANQREHLILLLANMDVRKRDLVVYTQIDKSLFQLRSSTVQKLMDKIFKNYWSWCKYLCCEQNTRIPQGSHKQQLQLIYIGLYLLIWGEASNIRFMPECICYIFHKMAEDVNGILFGNVHPVTGDTYHRSQTAAPDEEKFLRTVITPIYQMPNKVPASKSKPKTNFVEARTFWHLYRSFDRMWIFFIMAFQAMVIVAWTPDGSPAALFDEDVFRSVLTIFITQAFLNLLQAALDIALSFNAWRSLKFTQILRYLLKFAVAAVWAAILPICYASSVQNSTRLVKFFSNLTESWQSQGSLYNYAVAIYLMPNILAVLLFFLPQFERIMERSSSHIVTLFMWWAEPKLYVGRGLHEGMSQLLKYTLFWILLLICKLAFSYYVENVLSEIAVVTHNIGVIIAIWAPIVLVYIMDTQIWYSIFSTLFGGIHGALSHLGEDKAMERRNFASFSHVWNEFIESMRAEDLISNEDRDLLLVPYSSNDVSVVQWPPFLLAGKIPIALDMAKDFKEKEDTDLFKKIKKDDYMRSAVVECYETLREIIYGLLEDETDRNIVRKICYDVDIFIQQHKFLNEFRMNRMPSLGEKLEKFLKLLLSEYESAEVYKSQIINVLQDIMEIILQDIMVNGHKILERYHMQIQTNDKKEQRFERLNITLTQNKSWREKVVRLYLLLTVKESAINVPTNLDARRRITFFANSLFMNMPSAPKVRDMISFSVLTPYFKEDVLYSIDELNQENEDGITTLFYLQKIYPDEWTNFQKRINDPKLNYSEDDKKEATRHWVSYRAQTLSRTGSRTAMLSGICRRQWFVVSVTACSPLPSSIVRIQYCSKLIPWHVEINYYETLHAAFFGSYQAMESSQGDERASAKALADMKFTYVVSCQLYGAQKKSDDLRDRSCYNNILNLMIKYPSLRVAYIDEREETVNEKSQKFHYSVLLKGGDKYDEEIYRIKLPGPPTDIGEGKPENQNHAIIFTRGEALQTIDMNQDNYFEEAFKMRNVLEEFLKSPSGRREPTILGLREHIFTGSVSSLAWFMSNQETSFVTISQRILAYPLRVRFHYGHPDIFDRIFHITRGGISKASKTINLSEDIFAGMNSTLRGGYITHHEYIQVGKGRDVGMNQISSFEAKVANGNGEQTLSRDVYRLGRRFDFFRMLSFYFTTVGFYLSSMITVLTVYVFLYGRLYMVMSGLEREILENPSIHQSKALEQVLATQSVFQLGLLLVLPMVMEIGLEKGFRSALGDFIIMQLQLASVFFTFQLGTKVHYFGRTILHGGSKYRATGRGFVVFHEKFSENYRLYSRSHFVKGLELVILLVLYQVYGHSYRSSNLYLCITISMWFLVGSWLFAPFVFNPSGFDWQKTVDDWTDWKRWMGNRGGIGIQPNRSWESWWDGEQEHLKFSNIRGRILEIILVLRFFIYQYGIVYHLDIAHRSKNILVYGLSWLVLVTTLLVLKMVSMGRRRFGTDFQLMYTILKALLFLGFMSVMTDLFVICGLTISDLFATVLAFLPTGWALLLIGQVCRPLFKAIGFWDPIKELAKAYEYIIGFLLFAAIAILSWFPFVSEFQTRLLFNQAFSRGLQISMILSGRKD</sequence>
<evidence type="ECO:0000256" key="14">
    <source>
        <dbReference type="SAM" id="Phobius"/>
    </source>
</evidence>
<keyword evidence="4" id="KW-1003">Cell membrane</keyword>
<evidence type="ECO:0000256" key="3">
    <source>
        <dbReference type="ARBA" id="ARBA00012589"/>
    </source>
</evidence>
<evidence type="ECO:0000256" key="7">
    <source>
        <dbReference type="ARBA" id="ARBA00022692"/>
    </source>
</evidence>
<feature type="transmembrane region" description="Helical" evidence="14">
    <location>
        <begin position="1607"/>
        <end position="1624"/>
    </location>
</feature>
<feature type="transmembrane region" description="Helical" evidence="14">
    <location>
        <begin position="422"/>
        <end position="443"/>
    </location>
</feature>
<evidence type="ECO:0000256" key="2">
    <source>
        <dbReference type="ARBA" id="ARBA00009040"/>
    </source>
</evidence>
<comment type="caution">
    <text evidence="17">The sequence shown here is derived from an EMBL/GenBank/DDBJ whole genome shotgun (WGS) entry which is preliminary data.</text>
</comment>
<dbReference type="Gene3D" id="1.25.40.270">
    <property type="entry name" value="Vacuolar protein sorting-associated protein vta1"/>
    <property type="match status" value="1"/>
</dbReference>
<dbReference type="GO" id="GO:0071555">
    <property type="term" value="P:cell wall organization"/>
    <property type="evidence" value="ECO:0007669"/>
    <property type="project" value="UniProtKB-KW"/>
</dbReference>
<feature type="transmembrane region" description="Helical" evidence="14">
    <location>
        <begin position="1703"/>
        <end position="1721"/>
    </location>
</feature>
<dbReference type="InterPro" id="IPR026899">
    <property type="entry name" value="FKS1-like_dom1"/>
</dbReference>
<evidence type="ECO:0000256" key="6">
    <source>
        <dbReference type="ARBA" id="ARBA00022679"/>
    </source>
</evidence>
<feature type="transmembrane region" description="Helical" evidence="14">
    <location>
        <begin position="463"/>
        <end position="484"/>
    </location>
</feature>
<evidence type="ECO:0000256" key="8">
    <source>
        <dbReference type="ARBA" id="ARBA00022960"/>
    </source>
</evidence>
<dbReference type="Pfam" id="PF02364">
    <property type="entry name" value="Glucan_synthase"/>
    <property type="match status" value="1"/>
</dbReference>
<feature type="transmembrane region" description="Helical" evidence="14">
    <location>
        <begin position="596"/>
        <end position="617"/>
    </location>
</feature>
<keyword evidence="15" id="KW-0732">Signal</keyword>
<dbReference type="GO" id="GO:0005886">
    <property type="term" value="C:plasma membrane"/>
    <property type="evidence" value="ECO:0007669"/>
    <property type="project" value="UniProtKB-SubCell"/>
</dbReference>
<feature type="transmembrane region" description="Helical" evidence="14">
    <location>
        <begin position="623"/>
        <end position="642"/>
    </location>
</feature>
<keyword evidence="7 14" id="KW-0812">Transmembrane</keyword>
<evidence type="ECO:0000256" key="12">
    <source>
        <dbReference type="ARBA" id="ARBA00032165"/>
    </source>
</evidence>
<evidence type="ECO:0000256" key="11">
    <source>
        <dbReference type="ARBA" id="ARBA00023316"/>
    </source>
</evidence>
<dbReference type="GO" id="GO:0000148">
    <property type="term" value="C:1,3-beta-D-glucan synthase complex"/>
    <property type="evidence" value="ECO:0007669"/>
    <property type="project" value="InterPro"/>
</dbReference>
<comment type="similarity">
    <text evidence="2">Belongs to the glycosyltransferase 48 family.</text>
</comment>
<evidence type="ECO:0000256" key="9">
    <source>
        <dbReference type="ARBA" id="ARBA00022989"/>
    </source>
</evidence>
<dbReference type="Pfam" id="PF14288">
    <property type="entry name" value="FKS1_dom1"/>
    <property type="match status" value="1"/>
</dbReference>
<dbReference type="InterPro" id="IPR058851">
    <property type="entry name" value="CALS1_helical"/>
</dbReference>
<evidence type="ECO:0000256" key="15">
    <source>
        <dbReference type="SAM" id="SignalP"/>
    </source>
</evidence>
<accession>A0AAP0LZW5</accession>
<comment type="catalytic activity">
    <reaction evidence="13">
        <text>[(1-&gt;3)-beta-D-glucosyl](n) + UDP-alpha-D-glucose = [(1-&gt;3)-beta-D-glucosyl](n+1) + UDP + H(+)</text>
        <dbReference type="Rhea" id="RHEA:21476"/>
        <dbReference type="Rhea" id="RHEA-COMP:11146"/>
        <dbReference type="Rhea" id="RHEA-COMP:14303"/>
        <dbReference type="ChEBI" id="CHEBI:15378"/>
        <dbReference type="ChEBI" id="CHEBI:37671"/>
        <dbReference type="ChEBI" id="CHEBI:58223"/>
        <dbReference type="ChEBI" id="CHEBI:58885"/>
        <dbReference type="EC" id="2.4.1.34"/>
    </reaction>
</comment>
<comment type="subcellular location">
    <subcellularLocation>
        <location evidence="1">Cell membrane</location>
        <topology evidence="1">Multi-pass membrane protein</topology>
    </subcellularLocation>
</comment>
<proteinExistence type="inferred from homology"/>
<dbReference type="PANTHER" id="PTHR12741">
    <property type="entry name" value="LYST-INTERACTING PROTEIN LIP5 DOPAMINE RESPONSIVE PROTEIN DRG-1"/>
    <property type="match status" value="1"/>
</dbReference>
<dbReference type="EC" id="2.4.1.34" evidence="3"/>
<dbReference type="Proteomes" id="UP001428341">
    <property type="component" value="Unassembled WGS sequence"/>
</dbReference>
<keyword evidence="11" id="KW-0961">Cell wall biogenesis/degradation</keyword>
<evidence type="ECO:0000256" key="5">
    <source>
        <dbReference type="ARBA" id="ARBA00022676"/>
    </source>
</evidence>
<gene>
    <name evidence="17" type="ORF">WN944_019433</name>
</gene>
<evidence type="ECO:0000256" key="4">
    <source>
        <dbReference type="ARBA" id="ARBA00022475"/>
    </source>
</evidence>
<organism evidence="17 18">
    <name type="scientific">Citrus x changshan-huyou</name>
    <dbReference type="NCBI Taxonomy" id="2935761"/>
    <lineage>
        <taxon>Eukaryota</taxon>
        <taxon>Viridiplantae</taxon>
        <taxon>Streptophyta</taxon>
        <taxon>Embryophyta</taxon>
        <taxon>Tracheophyta</taxon>
        <taxon>Spermatophyta</taxon>
        <taxon>Magnoliopsida</taxon>
        <taxon>eudicotyledons</taxon>
        <taxon>Gunneridae</taxon>
        <taxon>Pentapetalae</taxon>
        <taxon>rosids</taxon>
        <taxon>malvids</taxon>
        <taxon>Sapindales</taxon>
        <taxon>Rutaceae</taxon>
        <taxon>Aurantioideae</taxon>
        <taxon>Citrus</taxon>
    </lineage>
</organism>
<dbReference type="InterPro" id="IPR023175">
    <property type="entry name" value="Vta1/CALS_N_sf"/>
</dbReference>
<feature type="transmembrane region" description="Helical" evidence="14">
    <location>
        <begin position="392"/>
        <end position="410"/>
    </location>
</feature>
<dbReference type="PANTHER" id="PTHR12741:SF16">
    <property type="entry name" value="CALLOSE SYNTHASE 7"/>
    <property type="match status" value="1"/>
</dbReference>
<feature type="transmembrane region" description="Helical" evidence="14">
    <location>
        <begin position="508"/>
        <end position="528"/>
    </location>
</feature>
<name>A0AAP0LZW5_9ROSI</name>
<feature type="signal peptide" evidence="15">
    <location>
        <begin position="1"/>
        <end position="16"/>
    </location>
</feature>
<evidence type="ECO:0000256" key="13">
    <source>
        <dbReference type="ARBA" id="ARBA00047777"/>
    </source>
</evidence>
<keyword evidence="6" id="KW-0808">Transferase</keyword>
<reference evidence="17 18" key="1">
    <citation type="submission" date="2024-05" db="EMBL/GenBank/DDBJ databases">
        <title>Haplotype-resolved chromosome-level genome assembly of Huyou (Citrus changshanensis).</title>
        <authorList>
            <person name="Miao C."/>
            <person name="Chen W."/>
            <person name="Wu Y."/>
            <person name="Wang L."/>
            <person name="Zhao S."/>
            <person name="Grierson D."/>
            <person name="Xu C."/>
            <person name="Chen K."/>
        </authorList>
    </citation>
    <scope>NUCLEOTIDE SEQUENCE [LARGE SCALE GENOMIC DNA]</scope>
    <source>
        <strain evidence="17">01-14</strain>
        <tissue evidence="17">Leaf</tissue>
    </source>
</reference>
<feature type="transmembrane region" description="Helical" evidence="14">
    <location>
        <begin position="1359"/>
        <end position="1381"/>
    </location>
</feature>
<keyword evidence="5" id="KW-0328">Glycosyltransferase</keyword>
<feature type="transmembrane region" description="Helical" evidence="14">
    <location>
        <begin position="1528"/>
        <end position="1552"/>
    </location>
</feature>
<feature type="chain" id="PRO_5042975682" description="1,3-beta-glucan synthase" evidence="15">
    <location>
        <begin position="17"/>
        <end position="1790"/>
    </location>
</feature>
<dbReference type="GO" id="GO:0003843">
    <property type="term" value="F:1,3-beta-D-glucan synthase activity"/>
    <property type="evidence" value="ECO:0007669"/>
    <property type="project" value="UniProtKB-EC"/>
</dbReference>
<feature type="transmembrane region" description="Helical" evidence="14">
    <location>
        <begin position="1741"/>
        <end position="1761"/>
    </location>
</feature>
<keyword evidence="8" id="KW-0133">Cell shape</keyword>
<dbReference type="InterPro" id="IPR003440">
    <property type="entry name" value="Glyco_trans_48_dom"/>
</dbReference>
<dbReference type="GO" id="GO:0008360">
    <property type="term" value="P:regulation of cell shape"/>
    <property type="evidence" value="ECO:0007669"/>
    <property type="project" value="UniProtKB-KW"/>
</dbReference>
<evidence type="ECO:0000313" key="17">
    <source>
        <dbReference type="EMBL" id="KAK9188034.1"/>
    </source>
</evidence>
<keyword evidence="18" id="KW-1185">Reference proteome</keyword>